<gene>
    <name evidence="2" type="ORF">PG994_005066</name>
</gene>
<sequence>MWFTLFTLVLLTCHAAVSMAAPTFGGVGWWYSRCSSPSQVEASMNQENWVPSAVCLHGTCCSNQAEGPLCSYEACALNEEDAREAEARNANSLARRDITGVWPQPAVRRSTLDV</sequence>
<evidence type="ECO:0000256" key="1">
    <source>
        <dbReference type="SAM" id="SignalP"/>
    </source>
</evidence>
<keyword evidence="1" id="KW-0732">Signal</keyword>
<accession>A0ABR1VTL3</accession>
<reference evidence="2 3" key="1">
    <citation type="submission" date="2023-01" db="EMBL/GenBank/DDBJ databases">
        <title>Analysis of 21 Apiospora genomes using comparative genomics revels a genus with tremendous synthesis potential of carbohydrate active enzymes and secondary metabolites.</title>
        <authorList>
            <person name="Sorensen T."/>
        </authorList>
    </citation>
    <scope>NUCLEOTIDE SEQUENCE [LARGE SCALE GENOMIC DNA]</scope>
    <source>
        <strain evidence="2 3">CBS 135458</strain>
    </source>
</reference>
<protein>
    <recommendedName>
        <fullName evidence="4">Secreted protein</fullName>
    </recommendedName>
</protein>
<dbReference type="EMBL" id="JAQQWL010000005">
    <property type="protein sequence ID" value="KAK8074167.1"/>
    <property type="molecule type" value="Genomic_DNA"/>
</dbReference>
<feature type="chain" id="PRO_5047207375" description="Secreted protein" evidence="1">
    <location>
        <begin position="21"/>
        <end position="114"/>
    </location>
</feature>
<feature type="signal peptide" evidence="1">
    <location>
        <begin position="1"/>
        <end position="20"/>
    </location>
</feature>
<name>A0ABR1VTL3_9PEZI</name>
<dbReference type="GeneID" id="92089538"/>
<comment type="caution">
    <text evidence="2">The sequence shown here is derived from an EMBL/GenBank/DDBJ whole genome shotgun (WGS) entry which is preliminary data.</text>
</comment>
<evidence type="ECO:0000313" key="3">
    <source>
        <dbReference type="Proteomes" id="UP001480595"/>
    </source>
</evidence>
<evidence type="ECO:0000313" key="2">
    <source>
        <dbReference type="EMBL" id="KAK8074167.1"/>
    </source>
</evidence>
<proteinExistence type="predicted"/>
<evidence type="ECO:0008006" key="4">
    <source>
        <dbReference type="Google" id="ProtNLM"/>
    </source>
</evidence>
<organism evidence="2 3">
    <name type="scientific">Apiospora phragmitis</name>
    <dbReference type="NCBI Taxonomy" id="2905665"/>
    <lineage>
        <taxon>Eukaryota</taxon>
        <taxon>Fungi</taxon>
        <taxon>Dikarya</taxon>
        <taxon>Ascomycota</taxon>
        <taxon>Pezizomycotina</taxon>
        <taxon>Sordariomycetes</taxon>
        <taxon>Xylariomycetidae</taxon>
        <taxon>Amphisphaeriales</taxon>
        <taxon>Apiosporaceae</taxon>
        <taxon>Apiospora</taxon>
    </lineage>
</organism>
<dbReference type="Proteomes" id="UP001480595">
    <property type="component" value="Unassembled WGS sequence"/>
</dbReference>
<keyword evidence="3" id="KW-1185">Reference proteome</keyword>
<dbReference type="RefSeq" id="XP_066718642.1">
    <property type="nucleotide sequence ID" value="XM_066856475.1"/>
</dbReference>